<reference evidence="3 4" key="1">
    <citation type="journal article" date="2013" name="Biodegradation">
        <title>Quantitative proteomic analysis of ibuprofen-degrading Patulibacter sp. strain I11.</title>
        <authorList>
            <person name="Almeida B."/>
            <person name="Kjeldal H."/>
            <person name="Lolas I."/>
            <person name="Knudsen A.D."/>
            <person name="Carvalho G."/>
            <person name="Nielsen K.L."/>
            <person name="Barreto Crespo M.T."/>
            <person name="Stensballe A."/>
            <person name="Nielsen J.L."/>
        </authorList>
    </citation>
    <scope>NUCLEOTIDE SEQUENCE [LARGE SCALE GENOMIC DNA]</scope>
    <source>
        <strain evidence="3 4">I11</strain>
    </source>
</reference>
<dbReference type="OrthoDB" id="262125at2"/>
<comment type="caution">
    <text evidence="3">The sequence shown here is derived from an EMBL/GenBank/DDBJ whole genome shotgun (WGS) entry which is preliminary data.</text>
</comment>
<evidence type="ECO:0000313" key="4">
    <source>
        <dbReference type="Proteomes" id="UP000005143"/>
    </source>
</evidence>
<dbReference type="Gene3D" id="2.120.10.60">
    <property type="entry name" value="Tricorn protease N-terminal domain"/>
    <property type="match status" value="1"/>
</dbReference>
<dbReference type="RefSeq" id="WP_007572835.1">
    <property type="nucleotide sequence ID" value="NZ_AGUD01000091.1"/>
</dbReference>
<feature type="region of interest" description="Disordered" evidence="1">
    <location>
        <begin position="99"/>
        <end position="118"/>
    </location>
</feature>
<keyword evidence="2" id="KW-0732">Signal</keyword>
<dbReference type="Gene3D" id="2.120.10.30">
    <property type="entry name" value="TolB, C-terminal domain"/>
    <property type="match status" value="1"/>
</dbReference>
<accession>H0E409</accession>
<dbReference type="Pfam" id="PF07676">
    <property type="entry name" value="PD40"/>
    <property type="match status" value="1"/>
</dbReference>
<keyword evidence="4" id="KW-1185">Reference proteome</keyword>
<evidence type="ECO:0000256" key="1">
    <source>
        <dbReference type="SAM" id="MobiDB-lite"/>
    </source>
</evidence>
<dbReference type="InterPro" id="IPR011042">
    <property type="entry name" value="6-blade_b-propeller_TolB-like"/>
</dbReference>
<dbReference type="SUPFAM" id="SSF69304">
    <property type="entry name" value="Tricorn protease N-terminal domain"/>
    <property type="match status" value="1"/>
</dbReference>
<organism evidence="3 4">
    <name type="scientific">Patulibacter medicamentivorans</name>
    <dbReference type="NCBI Taxonomy" id="1097667"/>
    <lineage>
        <taxon>Bacteria</taxon>
        <taxon>Bacillati</taxon>
        <taxon>Actinomycetota</taxon>
        <taxon>Thermoleophilia</taxon>
        <taxon>Solirubrobacterales</taxon>
        <taxon>Patulibacteraceae</taxon>
        <taxon>Patulibacter</taxon>
    </lineage>
</organism>
<dbReference type="EMBL" id="AGUD01000091">
    <property type="protein sequence ID" value="EHN11574.1"/>
    <property type="molecule type" value="Genomic_DNA"/>
</dbReference>
<dbReference type="InterPro" id="IPR011659">
    <property type="entry name" value="WD40"/>
</dbReference>
<gene>
    <name evidence="3" type="ORF">PAI11_15350</name>
</gene>
<feature type="chain" id="PRO_5039602062" description="WD40 repeat protein" evidence="2">
    <location>
        <begin position="30"/>
        <end position="306"/>
    </location>
</feature>
<evidence type="ECO:0008006" key="5">
    <source>
        <dbReference type="Google" id="ProtNLM"/>
    </source>
</evidence>
<protein>
    <recommendedName>
        <fullName evidence="5">WD40 repeat protein</fullName>
    </recommendedName>
</protein>
<evidence type="ECO:0000256" key="2">
    <source>
        <dbReference type="SAM" id="SignalP"/>
    </source>
</evidence>
<dbReference type="AlphaFoldDB" id="H0E409"/>
<evidence type="ECO:0000313" key="3">
    <source>
        <dbReference type="EMBL" id="EHN11574.1"/>
    </source>
</evidence>
<dbReference type="Proteomes" id="UP000005143">
    <property type="component" value="Unassembled WGS sequence"/>
</dbReference>
<sequence length="306" mass="32545">MISLALSPVRHRRLPAVALAALLPASASVALPAAADAARPTAIYGVCKGRHLCTVDPRTKKVTVVRKGTASAPFAGVATTADGRAIAYAKGRRIYRADGRGRGGRQVGGGSSPLISPDGRTVGWKTEIQTQQCDPFGGCAQIQTFALFTRGVRDAKPTVVEAYYASGGWWGSQLATTSDRKQGDGRDLFLLDGDGRAVRPLTQDPTRTFDGLAASPDRRLIAVVSEPVTEKPRFSGRIELFDPATAQRVRILTESATDTLGGFSPDGRQLAFNRGRDLYVVATTGGPARRIAKQFLVGAPSWARTR</sequence>
<feature type="signal peptide" evidence="2">
    <location>
        <begin position="1"/>
        <end position="29"/>
    </location>
</feature>
<proteinExistence type="predicted"/>
<name>H0E409_9ACTN</name>